<dbReference type="GO" id="GO:0006749">
    <property type="term" value="P:glutathione metabolic process"/>
    <property type="evidence" value="ECO:0007669"/>
    <property type="project" value="TreeGrafter"/>
</dbReference>
<gene>
    <name evidence="3" type="ORF">DBW69_04080</name>
</gene>
<dbReference type="AlphaFoldDB" id="A0A368DZB6"/>
<dbReference type="Pfam" id="PF02538">
    <property type="entry name" value="Hydantoinase_B"/>
    <property type="match status" value="1"/>
</dbReference>
<feature type="coiled-coil region" evidence="1">
    <location>
        <begin position="568"/>
        <end position="602"/>
    </location>
</feature>
<evidence type="ECO:0000313" key="3">
    <source>
        <dbReference type="EMBL" id="RCL77208.1"/>
    </source>
</evidence>
<reference evidence="3 4" key="1">
    <citation type="journal article" date="2018" name="Microbiome">
        <title>Fine metagenomic profile of the Mediterranean stratified and mixed water columns revealed by assembly and recruitment.</title>
        <authorList>
            <person name="Haro-Moreno J.M."/>
            <person name="Lopez-Perez M."/>
            <person name="De La Torre J.R."/>
            <person name="Picazo A."/>
            <person name="Camacho A."/>
            <person name="Rodriguez-Valera F."/>
        </authorList>
    </citation>
    <scope>NUCLEOTIDE SEQUENCE [LARGE SCALE GENOMIC DNA]</scope>
    <source>
        <strain evidence="3">MED-G55</strain>
    </source>
</reference>
<comment type="caution">
    <text evidence="3">The sequence shown here is derived from an EMBL/GenBank/DDBJ whole genome shotgun (WGS) entry which is preliminary data.</text>
</comment>
<dbReference type="GO" id="GO:0017168">
    <property type="term" value="F:5-oxoprolinase (ATP-hydrolyzing) activity"/>
    <property type="evidence" value="ECO:0007669"/>
    <property type="project" value="TreeGrafter"/>
</dbReference>
<name>A0A368DZB6_9PROT</name>
<organism evidence="3 4">
    <name type="scientific">PS1 clade bacterium</name>
    <dbReference type="NCBI Taxonomy" id="2175152"/>
    <lineage>
        <taxon>Bacteria</taxon>
        <taxon>Pseudomonadati</taxon>
        <taxon>Pseudomonadota</taxon>
        <taxon>Alphaproteobacteria</taxon>
        <taxon>PS1 clade</taxon>
    </lineage>
</organism>
<proteinExistence type="predicted"/>
<dbReference type="InterPro" id="IPR003692">
    <property type="entry name" value="Hydantoinase_B"/>
</dbReference>
<keyword evidence="1" id="KW-0175">Coiled coil</keyword>
<dbReference type="EMBL" id="QOQF01000011">
    <property type="protein sequence ID" value="RCL77208.1"/>
    <property type="molecule type" value="Genomic_DNA"/>
</dbReference>
<evidence type="ECO:0000259" key="2">
    <source>
        <dbReference type="Pfam" id="PF02538"/>
    </source>
</evidence>
<feature type="domain" description="Hydantoinase B/oxoprolinase" evidence="2">
    <location>
        <begin position="19"/>
        <end position="533"/>
    </location>
</feature>
<protein>
    <submittedName>
        <fullName evidence="3">Hydantoinase B/oxoprolinase family protein</fullName>
    </submittedName>
</protein>
<dbReference type="GO" id="GO:0005829">
    <property type="term" value="C:cytosol"/>
    <property type="evidence" value="ECO:0007669"/>
    <property type="project" value="TreeGrafter"/>
</dbReference>
<evidence type="ECO:0000256" key="1">
    <source>
        <dbReference type="SAM" id="Coils"/>
    </source>
</evidence>
<evidence type="ECO:0000313" key="4">
    <source>
        <dbReference type="Proteomes" id="UP000252132"/>
    </source>
</evidence>
<dbReference type="InterPro" id="IPR045079">
    <property type="entry name" value="Oxoprolinase-like"/>
</dbReference>
<accession>A0A368DZB6</accession>
<dbReference type="PANTHER" id="PTHR11365">
    <property type="entry name" value="5-OXOPROLINASE RELATED"/>
    <property type="match status" value="1"/>
</dbReference>
<dbReference type="PANTHER" id="PTHR11365:SF23">
    <property type="entry name" value="HYPOTHETICAL 5-OXOPROLINASE (EUROFUNG)-RELATED"/>
    <property type="match status" value="1"/>
</dbReference>
<sequence>MHEKILETNTTPYNRLEVDPITLDIIENALRNTREQMDATLFRTAMSPGIREQGDAFPMIANVDGKMVVGQFGSFIHGFMEAFEGTIEEGDMIFTNDPYSCGGAVSHLNDYLVIKPVFKDGRHLCWAAHFGHMTDIGGRAPGSLPNEAREIFEEGVAVPPVKVFRKGELQDDIIKIVLRNSRMPHWNEGDFKGVIAACNIADRRCIEMAERFGDDVFYSALDELLERNCRAMQKLIMETVPEEVQTFEDYICDDALGSGPYKIKCSMWREGEKVIFDFDGTDPQSPGSINFLLNEEMFKMFCGTFMISAFDPQILFNDGFYDYMDVRIPEGSLLKPTRPAALSCRTHALGRIFDVLGGLLGQGNPDFLCGAGFSDSPHFMYSGYDKNGEWYQLYQIGFGGIPARPIGDGPDGHSLWPGFKNVPNEFLEAYFPLRIETYESITDSGGAGYHRGGNGIRMGYRFLEDGEISIHDDRWLTYPWGVNGANPGWRSTKELVRATGETEMLPSKCDRFEVKSGDILYFNTWGGGGVGDPLTREADRVLKDVDSGLVSLEAANDIYGVVIANGAVDEAATEALRAEKAANKAEAKLFNFGDELEELRANCLAETGLEPPAAPDFSKSRLAAE</sequence>
<dbReference type="Proteomes" id="UP000252132">
    <property type="component" value="Unassembled WGS sequence"/>
</dbReference>